<name>A0A1R3KZL6_9ROSI</name>
<reference evidence="2" key="1">
    <citation type="submission" date="2013-09" db="EMBL/GenBank/DDBJ databases">
        <title>Corchorus olitorius genome sequencing.</title>
        <authorList>
            <person name="Alam M."/>
            <person name="Haque M.S."/>
            <person name="Islam M.S."/>
            <person name="Emdad E.M."/>
            <person name="Islam M.M."/>
            <person name="Ahmed B."/>
            <person name="Halim A."/>
            <person name="Hossen Q.M.M."/>
            <person name="Hossain M.Z."/>
            <person name="Ahmed R."/>
            <person name="Khan M.M."/>
            <person name="Islam R."/>
            <person name="Rashid M.M."/>
            <person name="Khan S.A."/>
            <person name="Rahman M.S."/>
            <person name="Alam M."/>
            <person name="Yahiya A.S."/>
            <person name="Khan M.S."/>
            <person name="Azam M.S."/>
            <person name="Haque T."/>
            <person name="Lashkar M.Z.H."/>
            <person name="Akhand A.I."/>
            <person name="Morshed G."/>
            <person name="Roy S."/>
            <person name="Uddin K.S."/>
            <person name="Rabeya T."/>
            <person name="Hossain A.S."/>
            <person name="Chowdhury A."/>
            <person name="Snigdha A.R."/>
            <person name="Mortoza M.S."/>
            <person name="Matin S.A."/>
            <person name="Hoque S.M.E."/>
            <person name="Islam M.K."/>
            <person name="Roy D.K."/>
            <person name="Haider R."/>
            <person name="Moosa M.M."/>
            <person name="Elias S.M."/>
            <person name="Hasan A.M."/>
            <person name="Jahan S."/>
            <person name="Shafiuddin M."/>
            <person name="Mahmood N."/>
            <person name="Shommy N.S."/>
        </authorList>
    </citation>
    <scope>NUCLEOTIDE SEQUENCE [LARGE SCALE GENOMIC DNA]</scope>
    <source>
        <strain evidence="2">cv. O-4</strain>
    </source>
</reference>
<evidence type="ECO:0000313" key="2">
    <source>
        <dbReference type="Proteomes" id="UP000187203"/>
    </source>
</evidence>
<gene>
    <name evidence="1" type="ORF">COLO4_03110</name>
</gene>
<accession>A0A1R3KZL6</accession>
<dbReference type="EMBL" id="AWUE01009140">
    <property type="protein sequence ID" value="OMP12500.1"/>
    <property type="molecule type" value="Genomic_DNA"/>
</dbReference>
<organism evidence="1 2">
    <name type="scientific">Corchorus olitorius</name>
    <dbReference type="NCBI Taxonomy" id="93759"/>
    <lineage>
        <taxon>Eukaryota</taxon>
        <taxon>Viridiplantae</taxon>
        <taxon>Streptophyta</taxon>
        <taxon>Embryophyta</taxon>
        <taxon>Tracheophyta</taxon>
        <taxon>Spermatophyta</taxon>
        <taxon>Magnoliopsida</taxon>
        <taxon>eudicotyledons</taxon>
        <taxon>Gunneridae</taxon>
        <taxon>Pentapetalae</taxon>
        <taxon>rosids</taxon>
        <taxon>malvids</taxon>
        <taxon>Malvales</taxon>
        <taxon>Malvaceae</taxon>
        <taxon>Grewioideae</taxon>
        <taxon>Apeibeae</taxon>
        <taxon>Corchorus</taxon>
    </lineage>
</organism>
<evidence type="ECO:0000313" key="1">
    <source>
        <dbReference type="EMBL" id="OMP12500.1"/>
    </source>
</evidence>
<dbReference type="AlphaFoldDB" id="A0A1R3KZL6"/>
<proteinExistence type="predicted"/>
<sequence length="35" mass="3991">MSCPTYSLHPSDESGSPIFNWKVFRGFSFYEDSTA</sequence>
<protein>
    <submittedName>
        <fullName evidence="1">Uncharacterized protein</fullName>
    </submittedName>
</protein>
<comment type="caution">
    <text evidence="1">The sequence shown here is derived from an EMBL/GenBank/DDBJ whole genome shotgun (WGS) entry which is preliminary data.</text>
</comment>
<dbReference type="Proteomes" id="UP000187203">
    <property type="component" value="Unassembled WGS sequence"/>
</dbReference>
<keyword evidence="2" id="KW-1185">Reference proteome</keyword>